<reference evidence="9 10" key="1">
    <citation type="submission" date="2024-10" db="EMBL/GenBank/DDBJ databases">
        <authorList>
            <person name="Kim D."/>
        </authorList>
    </citation>
    <scope>NUCLEOTIDE SEQUENCE [LARGE SCALE GENOMIC DNA]</scope>
    <source>
        <strain evidence="9">BH-2024</strain>
    </source>
</reference>
<feature type="compositionally biased region" description="Basic residues" evidence="6">
    <location>
        <begin position="468"/>
        <end position="478"/>
    </location>
</feature>
<keyword evidence="4" id="KW-0862">Zinc</keyword>
<proteinExistence type="predicted"/>
<keyword evidence="2" id="KW-0479">Metal-binding</keyword>
<dbReference type="InterPro" id="IPR040023">
    <property type="entry name" value="WBP4"/>
</dbReference>
<keyword evidence="3" id="KW-0863">Zinc-finger</keyword>
<evidence type="ECO:0000259" key="7">
    <source>
        <dbReference type="PROSITE" id="PS50020"/>
    </source>
</evidence>
<dbReference type="InterPro" id="IPR036020">
    <property type="entry name" value="WW_dom_sf"/>
</dbReference>
<dbReference type="Proteomes" id="UP001620626">
    <property type="component" value="Unassembled WGS sequence"/>
</dbReference>
<dbReference type="GO" id="GO:0005634">
    <property type="term" value="C:nucleus"/>
    <property type="evidence" value="ECO:0007669"/>
    <property type="project" value="UniProtKB-SubCell"/>
</dbReference>
<feature type="region of interest" description="Disordered" evidence="6">
    <location>
        <begin position="87"/>
        <end position="111"/>
    </location>
</feature>
<evidence type="ECO:0000256" key="4">
    <source>
        <dbReference type="ARBA" id="ARBA00022833"/>
    </source>
</evidence>
<keyword evidence="10" id="KW-1185">Reference proteome</keyword>
<protein>
    <recommendedName>
        <fullName evidence="11">WW domain-binding protein 4</fullName>
    </recommendedName>
</protein>
<feature type="region of interest" description="Disordered" evidence="6">
    <location>
        <begin position="363"/>
        <end position="420"/>
    </location>
</feature>
<comment type="subcellular location">
    <subcellularLocation>
        <location evidence="1">Nucleus</location>
    </subcellularLocation>
</comment>
<dbReference type="SUPFAM" id="SSF51045">
    <property type="entry name" value="WW domain"/>
    <property type="match status" value="1"/>
</dbReference>
<evidence type="ECO:0000313" key="9">
    <source>
        <dbReference type="EMBL" id="KAL3069019.1"/>
    </source>
</evidence>
<dbReference type="InterPro" id="IPR001202">
    <property type="entry name" value="WW_dom"/>
</dbReference>
<dbReference type="Gene3D" id="2.20.70.10">
    <property type="match status" value="1"/>
</dbReference>
<organism evidence="9 10">
    <name type="scientific">Heterodera trifolii</name>
    <dbReference type="NCBI Taxonomy" id="157864"/>
    <lineage>
        <taxon>Eukaryota</taxon>
        <taxon>Metazoa</taxon>
        <taxon>Ecdysozoa</taxon>
        <taxon>Nematoda</taxon>
        <taxon>Chromadorea</taxon>
        <taxon>Rhabditida</taxon>
        <taxon>Tylenchina</taxon>
        <taxon>Tylenchomorpha</taxon>
        <taxon>Tylenchoidea</taxon>
        <taxon>Heteroderidae</taxon>
        <taxon>Heteroderinae</taxon>
        <taxon>Heterodera</taxon>
    </lineage>
</organism>
<evidence type="ECO:0000259" key="8">
    <source>
        <dbReference type="PROSITE" id="PS50171"/>
    </source>
</evidence>
<dbReference type="Pfam" id="PF06220">
    <property type="entry name" value="zf-U1"/>
    <property type="match status" value="1"/>
</dbReference>
<dbReference type="SMART" id="SM00456">
    <property type="entry name" value="WW"/>
    <property type="match status" value="1"/>
</dbReference>
<dbReference type="InterPro" id="IPR003604">
    <property type="entry name" value="Matrin/U1-like-C_Znf_C2H2"/>
</dbReference>
<evidence type="ECO:0000256" key="2">
    <source>
        <dbReference type="ARBA" id="ARBA00022723"/>
    </source>
</evidence>
<feature type="compositionally biased region" description="Basic and acidic residues" evidence="6">
    <location>
        <begin position="377"/>
        <end position="386"/>
    </location>
</feature>
<dbReference type="Pfam" id="PF00397">
    <property type="entry name" value="WW"/>
    <property type="match status" value="1"/>
</dbReference>
<dbReference type="PANTHER" id="PTHR13173:SF10">
    <property type="entry name" value="WW DOMAIN-BINDING PROTEIN 4"/>
    <property type="match status" value="1"/>
</dbReference>
<dbReference type="CDD" id="cd00201">
    <property type="entry name" value="WW"/>
    <property type="match status" value="1"/>
</dbReference>
<evidence type="ECO:0000256" key="3">
    <source>
        <dbReference type="ARBA" id="ARBA00022771"/>
    </source>
</evidence>
<feature type="domain" description="Matrin-type" evidence="8">
    <location>
        <begin position="11"/>
        <end position="42"/>
    </location>
</feature>
<dbReference type="PROSITE" id="PS01159">
    <property type="entry name" value="WW_DOMAIN_1"/>
    <property type="match status" value="1"/>
</dbReference>
<evidence type="ECO:0000256" key="6">
    <source>
        <dbReference type="SAM" id="MobiDB-lite"/>
    </source>
</evidence>
<keyword evidence="5" id="KW-0539">Nucleus</keyword>
<evidence type="ECO:0000313" key="10">
    <source>
        <dbReference type="Proteomes" id="UP001620626"/>
    </source>
</evidence>
<name>A0ABD2HNX7_9BILA</name>
<dbReference type="InterPro" id="IPR000690">
    <property type="entry name" value="Matrin/U1-C_Znf_C2H2"/>
</dbReference>
<feature type="compositionally biased region" description="Basic and acidic residues" evidence="6">
    <location>
        <begin position="286"/>
        <end position="299"/>
    </location>
</feature>
<dbReference type="Gene3D" id="3.30.160.60">
    <property type="entry name" value="Classic Zinc Finger"/>
    <property type="match status" value="1"/>
</dbReference>
<feature type="region of interest" description="Disordered" evidence="6">
    <location>
        <begin position="285"/>
        <end position="306"/>
    </location>
</feature>
<dbReference type="PROSITE" id="PS50020">
    <property type="entry name" value="WW_DOMAIN_2"/>
    <property type="match status" value="1"/>
</dbReference>
<dbReference type="SMART" id="SM00451">
    <property type="entry name" value="ZnF_U1"/>
    <property type="match status" value="1"/>
</dbReference>
<dbReference type="PANTHER" id="PTHR13173">
    <property type="entry name" value="WW DOMAIN BINDING PROTEIN 4"/>
    <property type="match status" value="1"/>
</dbReference>
<feature type="region of interest" description="Disordered" evidence="6">
    <location>
        <begin position="433"/>
        <end position="478"/>
    </location>
</feature>
<feature type="domain" description="WW" evidence="7">
    <location>
        <begin position="147"/>
        <end position="180"/>
    </location>
</feature>
<dbReference type="PROSITE" id="PS50171">
    <property type="entry name" value="ZF_MATRIN"/>
    <property type="match status" value="1"/>
</dbReference>
<evidence type="ECO:0000256" key="5">
    <source>
        <dbReference type="ARBA" id="ARBA00023242"/>
    </source>
</evidence>
<evidence type="ECO:0008006" key="11">
    <source>
        <dbReference type="Google" id="ProtNLM"/>
    </source>
</evidence>
<evidence type="ECO:0000256" key="1">
    <source>
        <dbReference type="ARBA" id="ARBA00004123"/>
    </source>
</evidence>
<dbReference type="AlphaFoldDB" id="A0ABD2HNX7"/>
<dbReference type="EMBL" id="JBICBT010001398">
    <property type="protein sequence ID" value="KAL3069019.1"/>
    <property type="molecule type" value="Genomic_DNA"/>
</dbReference>
<dbReference type="GO" id="GO:0008270">
    <property type="term" value="F:zinc ion binding"/>
    <property type="evidence" value="ECO:0007669"/>
    <property type="project" value="UniProtKB-KW"/>
</dbReference>
<dbReference type="InterPro" id="IPR013085">
    <property type="entry name" value="U1-CZ_Znf_C2H2"/>
</dbReference>
<gene>
    <name evidence="9" type="ORF">niasHT_038286</name>
</gene>
<sequence length="478" mass="54723">MTEYWKSYAKKFCEICKIWYADNKVSAERHEQGLRHKAMVQQRLRESAKKAKDKEVEDHELRMTLLSMEQAARASFSSREEREVPMFPAPRIITSQKHTAEPTEEDEVKEKLREQKRKLAALKKRSKQSQFWSPDEGEMGGGDLPLEEQLANWVQAETSDGQFYYWHIYTGETRWEQPEKFYTSAQYAERYANIVEETTDQREGGQCANSAYDLTQSANLSFAGPSQTACPELIDPTFVHQMTVAEVNNQMASTKHEAPPPVKKYYGMREKHVIVNKNDFFFDGGRPNERRTYGEDDKSNAQNQMLTRDERRKIRRERKAMSDKADDGTRIPEGLVELKFEAPAAATEEQLIEGETTTKSAFVSKFSTHPLGPWVPVKKEEKRPDLDSADSELQPHGKKRAKHYDDLPEQSYGPGSADYSQTPAELLEIAEMDPDDLSFKPKQTGQPQKSAKGKAIGFRKPGTSHATKSFRKANKTEF</sequence>
<accession>A0ABD2HNX7</accession>
<comment type="caution">
    <text evidence="9">The sequence shown here is derived from an EMBL/GenBank/DDBJ whole genome shotgun (WGS) entry which is preliminary data.</text>
</comment>